<dbReference type="PROSITE" id="PS00680">
    <property type="entry name" value="MAP_1"/>
    <property type="match status" value="1"/>
</dbReference>
<organism evidence="9 10">
    <name type="scientific">Nesterenkonia sandarakina</name>
    <dbReference type="NCBI Taxonomy" id="272918"/>
    <lineage>
        <taxon>Bacteria</taxon>
        <taxon>Bacillati</taxon>
        <taxon>Actinomycetota</taxon>
        <taxon>Actinomycetes</taxon>
        <taxon>Micrococcales</taxon>
        <taxon>Micrococcaceae</taxon>
        <taxon>Nesterenkonia</taxon>
    </lineage>
</organism>
<dbReference type="GO" id="GO:0005829">
    <property type="term" value="C:cytosol"/>
    <property type="evidence" value="ECO:0007669"/>
    <property type="project" value="TreeGrafter"/>
</dbReference>
<feature type="binding site" evidence="6">
    <location>
        <position position="110"/>
    </location>
    <ligand>
        <name>a divalent metal cation</name>
        <dbReference type="ChEBI" id="CHEBI:60240"/>
        <label>1</label>
    </ligand>
</feature>
<comment type="subunit">
    <text evidence="6">Monomer.</text>
</comment>
<dbReference type="SUPFAM" id="SSF55920">
    <property type="entry name" value="Creatinase/aminopeptidase"/>
    <property type="match status" value="1"/>
</dbReference>
<dbReference type="PANTHER" id="PTHR43330">
    <property type="entry name" value="METHIONINE AMINOPEPTIDASE"/>
    <property type="match status" value="1"/>
</dbReference>
<feature type="binding site" evidence="6">
    <location>
        <position position="181"/>
    </location>
    <ligand>
        <name>a divalent metal cation</name>
        <dbReference type="ChEBI" id="CHEBI:60240"/>
        <label>2</label>
        <note>catalytic</note>
    </ligand>
</feature>
<dbReference type="AlphaFoldDB" id="A0A2T0YS32"/>
<dbReference type="InterPro" id="IPR002467">
    <property type="entry name" value="Pept_M24A_MAP1"/>
</dbReference>
<dbReference type="NCBIfam" id="TIGR00500">
    <property type="entry name" value="met_pdase_I"/>
    <property type="match status" value="1"/>
</dbReference>
<feature type="domain" description="Peptidase M24" evidence="8">
    <location>
        <begin position="17"/>
        <end position="248"/>
    </location>
</feature>
<feature type="binding site" evidence="6">
    <location>
        <position position="110"/>
    </location>
    <ligand>
        <name>a divalent metal cation</name>
        <dbReference type="ChEBI" id="CHEBI:60240"/>
        <label>2</label>
        <note>catalytic</note>
    </ligand>
</feature>
<dbReference type="GO" id="GO:0070006">
    <property type="term" value="F:metalloaminopeptidase activity"/>
    <property type="evidence" value="ECO:0007669"/>
    <property type="project" value="UniProtKB-UniRule"/>
</dbReference>
<reference evidence="9 10" key="1">
    <citation type="submission" date="2018-03" db="EMBL/GenBank/DDBJ databases">
        <title>Comparative analysis of microorganisms from saline springs in Andes Mountain Range, Colombia.</title>
        <authorList>
            <person name="Rubin E."/>
        </authorList>
    </citation>
    <scope>NUCLEOTIDE SEQUENCE [LARGE SCALE GENOMIC DNA]</scope>
    <source>
        <strain evidence="9 10">CG 35</strain>
    </source>
</reference>
<feature type="binding site" evidence="6">
    <location>
        <position position="214"/>
    </location>
    <ligand>
        <name>a divalent metal cation</name>
        <dbReference type="ChEBI" id="CHEBI:60240"/>
        <label>2</label>
        <note>catalytic</note>
    </ligand>
</feature>
<dbReference type="PANTHER" id="PTHR43330:SF27">
    <property type="entry name" value="METHIONINE AMINOPEPTIDASE"/>
    <property type="match status" value="1"/>
</dbReference>
<dbReference type="GO" id="GO:0046872">
    <property type="term" value="F:metal ion binding"/>
    <property type="evidence" value="ECO:0007669"/>
    <property type="project" value="UniProtKB-UniRule"/>
</dbReference>
<comment type="caution">
    <text evidence="9">The sequence shown here is derived from an EMBL/GenBank/DDBJ whole genome shotgun (WGS) entry which is preliminary data.</text>
</comment>
<evidence type="ECO:0000313" key="10">
    <source>
        <dbReference type="Proteomes" id="UP000238217"/>
    </source>
</evidence>
<dbReference type="EMBL" id="PVTY01000002">
    <property type="protein sequence ID" value="PRZ18444.1"/>
    <property type="molecule type" value="Genomic_DNA"/>
</dbReference>
<comment type="cofactor">
    <cofactor evidence="6">
        <name>Co(2+)</name>
        <dbReference type="ChEBI" id="CHEBI:48828"/>
    </cofactor>
    <cofactor evidence="6">
        <name>Zn(2+)</name>
        <dbReference type="ChEBI" id="CHEBI:29105"/>
    </cofactor>
    <cofactor evidence="6">
        <name>Mn(2+)</name>
        <dbReference type="ChEBI" id="CHEBI:29035"/>
    </cofactor>
    <cofactor evidence="6">
        <name>Fe(2+)</name>
        <dbReference type="ChEBI" id="CHEBI:29033"/>
    </cofactor>
    <text evidence="6">Binds 2 divalent metal cations per subunit. Has a high-affinity and a low affinity metal-binding site. The true nature of the physiological cofactor is under debate. The enzyme is active with cobalt, zinc, manganese or divalent iron ions. Most likely, methionine aminopeptidases function as mononuclear Fe(2+)-metalloproteases under physiological conditions, and the catalytically relevant metal-binding site has been assigned to the histidine-containing high-affinity site.</text>
</comment>
<dbReference type="RefSeq" id="WP_181255854.1">
    <property type="nucleotide sequence ID" value="NZ_PVTY01000002.1"/>
</dbReference>
<feature type="binding site" evidence="6">
    <location>
        <position position="245"/>
    </location>
    <ligand>
        <name>a divalent metal cation</name>
        <dbReference type="ChEBI" id="CHEBI:60240"/>
        <label>1</label>
    </ligand>
</feature>
<dbReference type="InterPro" id="IPR000994">
    <property type="entry name" value="Pept_M24"/>
</dbReference>
<dbReference type="Proteomes" id="UP000238217">
    <property type="component" value="Unassembled WGS sequence"/>
</dbReference>
<keyword evidence="5 6" id="KW-0378">Hydrolase</keyword>
<protein>
    <recommendedName>
        <fullName evidence="6 7">Methionine aminopeptidase</fullName>
        <shortName evidence="6">MAP</shortName>
        <shortName evidence="6">MetAP</shortName>
        <ecNumber evidence="6 7">3.4.11.18</ecNumber>
    </recommendedName>
    <alternativeName>
        <fullName evidence="6">Peptidase M</fullName>
    </alternativeName>
</protein>
<accession>A0A2T0YS32</accession>
<dbReference type="Pfam" id="PF00557">
    <property type="entry name" value="Peptidase_M24"/>
    <property type="match status" value="1"/>
</dbReference>
<dbReference type="GO" id="GO:0004239">
    <property type="term" value="F:initiator methionyl aminopeptidase activity"/>
    <property type="evidence" value="ECO:0007669"/>
    <property type="project" value="UniProtKB-UniRule"/>
</dbReference>
<evidence type="ECO:0000256" key="4">
    <source>
        <dbReference type="ARBA" id="ARBA00022723"/>
    </source>
</evidence>
<dbReference type="HAMAP" id="MF_01974">
    <property type="entry name" value="MetAP_1"/>
    <property type="match status" value="1"/>
</dbReference>
<evidence type="ECO:0000256" key="7">
    <source>
        <dbReference type="RuleBase" id="RU003653"/>
    </source>
</evidence>
<sequence>MFSRSRIELKSEEQLRHMAAAGAILNEALDATLAAAAPGVSTAELNDVFAEIITARGAKPNFLNYHGFPGYICASVNDEVVHGIPGERVLGAGDVIKIDGGCIIEGWHSDSARTLILGSSQDGTADPEDERLSRITEAAMWRGIAAFATAKSVGEIGEAIEDYVSAQPGKKLGILEDYVGHGIGSEMHMPPDVFNYATGMKGAKIRPGMALAIEPMLTRGGIETKVLDDDWTVVTTDGSRASQWEHSVARHEEGIWVLTAADGGAAVLAPLGVTPVPLP</sequence>
<dbReference type="Gene3D" id="3.90.230.10">
    <property type="entry name" value="Creatinase/methionine aminopeptidase superfamily"/>
    <property type="match status" value="1"/>
</dbReference>
<evidence type="ECO:0000256" key="3">
    <source>
        <dbReference type="ARBA" id="ARBA00022670"/>
    </source>
</evidence>
<keyword evidence="3 6" id="KW-0645">Protease</keyword>
<gene>
    <name evidence="6" type="primary">map</name>
    <name evidence="9" type="ORF">BCL67_102107</name>
</gene>
<evidence type="ECO:0000313" key="9">
    <source>
        <dbReference type="EMBL" id="PRZ18444.1"/>
    </source>
</evidence>
<evidence type="ECO:0000256" key="6">
    <source>
        <dbReference type="HAMAP-Rule" id="MF_01974"/>
    </source>
</evidence>
<keyword evidence="4 6" id="KW-0479">Metal-binding</keyword>
<keyword evidence="10" id="KW-1185">Reference proteome</keyword>
<evidence type="ECO:0000256" key="5">
    <source>
        <dbReference type="ARBA" id="ARBA00022801"/>
    </source>
</evidence>
<dbReference type="CDD" id="cd01086">
    <property type="entry name" value="MetAP1"/>
    <property type="match status" value="1"/>
</dbReference>
<comment type="similarity">
    <text evidence="6">Belongs to the peptidase M24A family. Methionine aminopeptidase type 1 subfamily.</text>
</comment>
<dbReference type="PRINTS" id="PR00599">
    <property type="entry name" value="MAPEPTIDASE"/>
</dbReference>
<dbReference type="EC" id="3.4.11.18" evidence="6 7"/>
<comment type="catalytic activity">
    <reaction evidence="6 7">
        <text>Release of N-terminal amino acids, preferentially methionine, from peptides and arylamides.</text>
        <dbReference type="EC" id="3.4.11.18"/>
    </reaction>
</comment>
<feature type="binding site" evidence="6">
    <location>
        <position position="245"/>
    </location>
    <ligand>
        <name>a divalent metal cation</name>
        <dbReference type="ChEBI" id="CHEBI:60240"/>
        <label>2</label>
        <note>catalytic</note>
    </ligand>
</feature>
<feature type="binding site" evidence="6">
    <location>
        <position position="82"/>
    </location>
    <ligand>
        <name>substrate</name>
    </ligand>
</feature>
<evidence type="ECO:0000259" key="8">
    <source>
        <dbReference type="Pfam" id="PF00557"/>
    </source>
</evidence>
<dbReference type="InterPro" id="IPR036005">
    <property type="entry name" value="Creatinase/aminopeptidase-like"/>
</dbReference>
<feature type="binding site" evidence="6">
    <location>
        <position position="99"/>
    </location>
    <ligand>
        <name>a divalent metal cation</name>
        <dbReference type="ChEBI" id="CHEBI:60240"/>
        <label>1</label>
    </ligand>
</feature>
<evidence type="ECO:0000256" key="2">
    <source>
        <dbReference type="ARBA" id="ARBA00022438"/>
    </source>
</evidence>
<feature type="binding site" evidence="6">
    <location>
        <position position="188"/>
    </location>
    <ligand>
        <name>substrate</name>
    </ligand>
</feature>
<dbReference type="GO" id="GO:0006508">
    <property type="term" value="P:proteolysis"/>
    <property type="evidence" value="ECO:0007669"/>
    <property type="project" value="UniProtKB-KW"/>
</dbReference>
<proteinExistence type="inferred from homology"/>
<dbReference type="InterPro" id="IPR001714">
    <property type="entry name" value="Pept_M24_MAP"/>
</dbReference>
<name>A0A2T0YS32_9MICC</name>
<comment type="function">
    <text evidence="1 6">Removes the N-terminal methionine from nascent proteins. The N-terminal methionine is often cleaved when the second residue in the primary sequence is small and uncharged (Met-Ala-, Cys, Gly, Pro, Ser, Thr, or Val). Requires deformylation of the N(alpha)-formylated initiator methionine before it can be hydrolyzed.</text>
</comment>
<evidence type="ECO:0000256" key="1">
    <source>
        <dbReference type="ARBA" id="ARBA00002521"/>
    </source>
</evidence>
<keyword evidence="2 6" id="KW-0031">Aminopeptidase</keyword>